<dbReference type="KEGG" id="vg:30523574"/>
<gene>
    <name evidence="3" type="ORF">BQ3484_64</name>
</gene>
<dbReference type="RefSeq" id="YP_009329004.1">
    <property type="nucleotide sequence ID" value="NC_032108.1"/>
</dbReference>
<feature type="domain" description="DUF5857" evidence="2">
    <location>
        <begin position="75"/>
        <end position="206"/>
    </location>
</feature>
<organism evidence="3 4">
    <name type="scientific">Cedratvirus A11</name>
    <dbReference type="NCBI Taxonomy" id="1903266"/>
    <lineage>
        <taxon>Viruses</taxon>
        <taxon>Pithoviruses</taxon>
        <taxon>Orthocedratvirinae</taxon>
        <taxon>Alphacedratvirus</taxon>
        <taxon>Alphacedratvirus aljazairmassiliense</taxon>
    </lineage>
</organism>
<proteinExistence type="predicted"/>
<evidence type="ECO:0000256" key="1">
    <source>
        <dbReference type="SAM" id="Phobius"/>
    </source>
</evidence>
<dbReference type="GeneID" id="30523574"/>
<dbReference type="Pfam" id="PF19175">
    <property type="entry name" value="DUF5857"/>
    <property type="match status" value="1"/>
</dbReference>
<protein>
    <recommendedName>
        <fullName evidence="2">DUF5857 domain-containing protein</fullName>
    </recommendedName>
</protein>
<evidence type="ECO:0000313" key="3">
    <source>
        <dbReference type="EMBL" id="SHO33132.1"/>
    </source>
</evidence>
<dbReference type="EMBL" id="LT671577">
    <property type="protein sequence ID" value="SHO33132.1"/>
    <property type="molecule type" value="Genomic_DNA"/>
</dbReference>
<accession>A0A1M7XTY2</accession>
<feature type="transmembrane region" description="Helical" evidence="1">
    <location>
        <begin position="255"/>
        <end position="276"/>
    </location>
</feature>
<evidence type="ECO:0000259" key="2">
    <source>
        <dbReference type="Pfam" id="PF19175"/>
    </source>
</evidence>
<reference evidence="3 4" key="1">
    <citation type="submission" date="2016-11" db="EMBL/GenBank/DDBJ databases">
        <authorList>
            <consortium name="Urmite Genomes"/>
        </authorList>
    </citation>
    <scope>NUCLEOTIDE SEQUENCE [LARGE SCALE GENOMIC DNA]</scope>
    <source>
        <strain evidence="3 4">A11</strain>
    </source>
</reference>
<keyword evidence="1" id="KW-1133">Transmembrane helix</keyword>
<dbReference type="Proteomes" id="UP000201465">
    <property type="component" value="Segment"/>
</dbReference>
<name>A0A1M7XTY2_9VIRU</name>
<keyword evidence="1" id="KW-0472">Membrane</keyword>
<keyword evidence="4" id="KW-1185">Reference proteome</keyword>
<evidence type="ECO:0000313" key="4">
    <source>
        <dbReference type="Proteomes" id="UP000201465"/>
    </source>
</evidence>
<keyword evidence="1" id="KW-0812">Transmembrane</keyword>
<sequence>MASINSCTNEPVQENWMSLWERGLCYDPFFRSLYSSPGAQINPSSLESVRRDFVTIFQRYLSTFSLTEIGKPGYNAMQERILQVCTDLPGVCDSALTSICSRYTREEIERSPALSSFCGCFAPELQGEIRRFLVNSSFVYDRPCDPLCSRIGTVKLATPEGNPALCTSDVCVISNVNIDSIDSNLPFVNFTQVCSCRENCRCVFDVTNTTETLNRLGLNYSLNQFCSQGSACLEGGRIVPCVTSTEVSLPVSKTFYYILGSLVLLFLLFAFLYFFLSGR</sequence>
<dbReference type="InterPro" id="IPR043875">
    <property type="entry name" value="DUF5857"/>
</dbReference>